<dbReference type="AlphaFoldDB" id="A0AA38HFQ1"/>
<protein>
    <recommendedName>
        <fullName evidence="3">ubiquitinyl hydrolase 1</fullName>
        <ecNumber evidence="3">3.4.19.12</ecNumber>
    </recommendedName>
</protein>
<dbReference type="GO" id="GO:0004843">
    <property type="term" value="F:cysteine-type deubiquitinase activity"/>
    <property type="evidence" value="ECO:0007669"/>
    <property type="project" value="UniProtKB-EC"/>
</dbReference>
<feature type="region of interest" description="Disordered" evidence="8">
    <location>
        <begin position="484"/>
        <end position="511"/>
    </location>
</feature>
<dbReference type="InterPro" id="IPR001394">
    <property type="entry name" value="Peptidase_C19_UCH"/>
</dbReference>
<evidence type="ECO:0000256" key="2">
    <source>
        <dbReference type="ARBA" id="ARBA00009085"/>
    </source>
</evidence>
<dbReference type="GeneID" id="77725308"/>
<dbReference type="InterPro" id="IPR038765">
    <property type="entry name" value="Papain-like_cys_pep_sf"/>
</dbReference>
<organism evidence="10 11">
    <name type="scientific">Dioszegia hungarica</name>
    <dbReference type="NCBI Taxonomy" id="4972"/>
    <lineage>
        <taxon>Eukaryota</taxon>
        <taxon>Fungi</taxon>
        <taxon>Dikarya</taxon>
        <taxon>Basidiomycota</taxon>
        <taxon>Agaricomycotina</taxon>
        <taxon>Tremellomycetes</taxon>
        <taxon>Tremellales</taxon>
        <taxon>Bulleribasidiaceae</taxon>
        <taxon>Dioszegia</taxon>
    </lineage>
</organism>
<dbReference type="Proteomes" id="UP001164286">
    <property type="component" value="Unassembled WGS sequence"/>
</dbReference>
<evidence type="ECO:0000256" key="5">
    <source>
        <dbReference type="ARBA" id="ARBA00022786"/>
    </source>
</evidence>
<dbReference type="Pfam" id="PF00443">
    <property type="entry name" value="UCH"/>
    <property type="match status" value="1"/>
</dbReference>
<evidence type="ECO:0000259" key="9">
    <source>
        <dbReference type="PROSITE" id="PS50235"/>
    </source>
</evidence>
<sequence>MEKREVVGNTKRRRRVEGAGTDCESNPPCFGWEEAGLTGVADKGFYPGMVNLSGTLCYMNSVLQSFASIPSLVTHLERIIALAVELDVPTPIADTLIEVLQDLNTPSPRPRRPIRPTSLLSALSTLPTIQRLLGTREQQDAHELFLVLADAVSVESIKVAGEVSRSRGLGEVLTLQGWAAGKAAGLGRIGGGGMGMKKGEKEEAKRRVKRQRGLAQPWEGLMARRRVCKVCGWCEAVRMEPVGGMELSLPQSGDVSLDACIAQYLAPELLTGVTCEMCSLRRTHAHYQAEVERLSNLPSSSAASSSKPIRAGSAEMTPARRKRAKEAKRLEGRLASMLESGTVSHFGEFLLPPPSAGPSTAAIPIKWQTANTNSVRAALITRPPQTLRLHLIRSEYTPYGVLLKKSARVGYPVVLDLTRFVTRGIWDERTGVLGALAETGEGGAEGKGVQRRVLYRLESVILHYGYTHSSGHYVCIRRKPTATRSTMASSSSSTSSEGTSHPGSRRPTHITKSCPDGCTCESCAYFGQVREEETIPGKGWLRVSDDEVEEVGEEALVGSRSQVVMLFYERVGEYAGPERKEGKIQGQGQAEKGRMEGEKRDREEDYKLGRRTPEGGQHQCEG</sequence>
<dbReference type="GO" id="GO:0006508">
    <property type="term" value="P:proteolysis"/>
    <property type="evidence" value="ECO:0007669"/>
    <property type="project" value="UniProtKB-KW"/>
</dbReference>
<dbReference type="GO" id="GO:0005829">
    <property type="term" value="C:cytosol"/>
    <property type="evidence" value="ECO:0007669"/>
    <property type="project" value="TreeGrafter"/>
</dbReference>
<feature type="region of interest" description="Disordered" evidence="8">
    <location>
        <begin position="575"/>
        <end position="622"/>
    </location>
</feature>
<dbReference type="PROSITE" id="PS50235">
    <property type="entry name" value="USP_3"/>
    <property type="match status" value="1"/>
</dbReference>
<dbReference type="PANTHER" id="PTHR24006">
    <property type="entry name" value="UBIQUITIN CARBOXYL-TERMINAL HYDROLASE"/>
    <property type="match status" value="1"/>
</dbReference>
<keyword evidence="11" id="KW-1185">Reference proteome</keyword>
<accession>A0AA38HFQ1</accession>
<comment type="caution">
    <text evidence="10">The sequence shown here is derived from an EMBL/GenBank/DDBJ whole genome shotgun (WGS) entry which is preliminary data.</text>
</comment>
<dbReference type="SUPFAM" id="SSF54001">
    <property type="entry name" value="Cysteine proteinases"/>
    <property type="match status" value="1"/>
</dbReference>
<dbReference type="EC" id="3.4.19.12" evidence="3"/>
<dbReference type="PROSITE" id="PS00973">
    <property type="entry name" value="USP_2"/>
    <property type="match status" value="1"/>
</dbReference>
<proteinExistence type="inferred from homology"/>
<name>A0AA38HFQ1_9TREE</name>
<reference evidence="10" key="1">
    <citation type="journal article" date="2022" name="G3 (Bethesda)">
        <title>High quality genome of the basidiomycete yeast Dioszegia hungarica PDD-24b-2 isolated from cloud water.</title>
        <authorList>
            <person name="Jarrige D."/>
            <person name="Haridas S."/>
            <person name="Bleykasten-Grosshans C."/>
            <person name="Joly M."/>
            <person name="Nadalig T."/>
            <person name="Sancelme M."/>
            <person name="Vuilleumier S."/>
            <person name="Grigoriev I.V."/>
            <person name="Amato P."/>
            <person name="Bringel F."/>
        </authorList>
    </citation>
    <scope>NUCLEOTIDE SEQUENCE</scope>
    <source>
        <strain evidence="10">PDD-24b-2</strain>
    </source>
</reference>
<gene>
    <name evidence="10" type="ORF">MKK02DRAFT_19524</name>
</gene>
<dbReference type="InterPro" id="IPR050164">
    <property type="entry name" value="Peptidase_C19"/>
</dbReference>
<keyword evidence="4" id="KW-0645">Protease</keyword>
<dbReference type="Gene3D" id="3.90.70.10">
    <property type="entry name" value="Cysteine proteinases"/>
    <property type="match status" value="1"/>
</dbReference>
<feature type="region of interest" description="Disordered" evidence="8">
    <location>
        <begin position="293"/>
        <end position="324"/>
    </location>
</feature>
<feature type="domain" description="USP" evidence="9">
    <location>
        <begin position="47"/>
        <end position="571"/>
    </location>
</feature>
<dbReference type="RefSeq" id="XP_052949582.1">
    <property type="nucleotide sequence ID" value="XM_053086107.1"/>
</dbReference>
<comment type="catalytic activity">
    <reaction evidence="1">
        <text>Thiol-dependent hydrolysis of ester, thioester, amide, peptide and isopeptide bonds formed by the C-terminal Gly of ubiquitin (a 76-residue protein attached to proteins as an intracellular targeting signal).</text>
        <dbReference type="EC" id="3.4.19.12"/>
    </reaction>
</comment>
<feature type="region of interest" description="Disordered" evidence="8">
    <location>
        <begin position="1"/>
        <end position="23"/>
    </location>
</feature>
<feature type="compositionally biased region" description="Low complexity" evidence="8">
    <location>
        <begin position="484"/>
        <end position="500"/>
    </location>
</feature>
<dbReference type="EMBL" id="JAKWFO010000001">
    <property type="protein sequence ID" value="KAI9639805.1"/>
    <property type="molecule type" value="Genomic_DNA"/>
</dbReference>
<dbReference type="GO" id="GO:0016579">
    <property type="term" value="P:protein deubiquitination"/>
    <property type="evidence" value="ECO:0007669"/>
    <property type="project" value="InterPro"/>
</dbReference>
<keyword evidence="7" id="KW-0788">Thiol protease</keyword>
<feature type="compositionally biased region" description="Basic and acidic residues" evidence="8">
    <location>
        <begin position="591"/>
        <end position="613"/>
    </location>
</feature>
<keyword evidence="6" id="KW-0378">Hydrolase</keyword>
<dbReference type="InterPro" id="IPR018200">
    <property type="entry name" value="USP_CS"/>
</dbReference>
<evidence type="ECO:0000313" key="11">
    <source>
        <dbReference type="Proteomes" id="UP001164286"/>
    </source>
</evidence>
<evidence type="ECO:0000256" key="1">
    <source>
        <dbReference type="ARBA" id="ARBA00000707"/>
    </source>
</evidence>
<comment type="similarity">
    <text evidence="2">Belongs to the peptidase C19 family.</text>
</comment>
<dbReference type="InterPro" id="IPR028889">
    <property type="entry name" value="USP"/>
</dbReference>
<evidence type="ECO:0000256" key="6">
    <source>
        <dbReference type="ARBA" id="ARBA00022801"/>
    </source>
</evidence>
<evidence type="ECO:0000256" key="4">
    <source>
        <dbReference type="ARBA" id="ARBA00022670"/>
    </source>
</evidence>
<evidence type="ECO:0000256" key="7">
    <source>
        <dbReference type="ARBA" id="ARBA00022807"/>
    </source>
</evidence>
<evidence type="ECO:0000256" key="8">
    <source>
        <dbReference type="SAM" id="MobiDB-lite"/>
    </source>
</evidence>
<evidence type="ECO:0000256" key="3">
    <source>
        <dbReference type="ARBA" id="ARBA00012759"/>
    </source>
</evidence>
<dbReference type="PANTHER" id="PTHR24006:SF888">
    <property type="entry name" value="UBIQUITIN CARBOXYL-TERMINAL HYDROLASE 30"/>
    <property type="match status" value="1"/>
</dbReference>
<keyword evidence="5" id="KW-0833">Ubl conjugation pathway</keyword>
<dbReference type="GO" id="GO:0005634">
    <property type="term" value="C:nucleus"/>
    <property type="evidence" value="ECO:0007669"/>
    <property type="project" value="TreeGrafter"/>
</dbReference>
<evidence type="ECO:0000313" key="10">
    <source>
        <dbReference type="EMBL" id="KAI9639805.1"/>
    </source>
</evidence>